<dbReference type="SUPFAM" id="SSF53756">
    <property type="entry name" value="UDP-Glycosyltransferase/glycogen phosphorylase"/>
    <property type="match status" value="1"/>
</dbReference>
<keyword evidence="1" id="KW-0808">Transferase</keyword>
<keyword evidence="2" id="KW-0812">Transmembrane</keyword>
<feature type="transmembrane region" description="Helical" evidence="2">
    <location>
        <begin position="47"/>
        <end position="65"/>
    </location>
</feature>
<reference evidence="5 6" key="1">
    <citation type="submission" date="2016-11" db="EMBL/GenBank/DDBJ databases">
        <authorList>
            <person name="Jaros S."/>
            <person name="Januszkiewicz K."/>
            <person name="Wedrychowicz H."/>
        </authorList>
    </citation>
    <scope>NUCLEOTIDE SEQUENCE [LARGE SCALE GENOMIC DNA]</scope>
    <source>
        <strain evidence="5 6">DSM 26991</strain>
    </source>
</reference>
<protein>
    <recommendedName>
        <fullName evidence="7">Galactofuranosyltransferase</fullName>
    </recommendedName>
</protein>
<feature type="domain" description="Glucosyltransferase 3-like C-terminal" evidence="4">
    <location>
        <begin position="170"/>
        <end position="336"/>
    </location>
</feature>
<feature type="domain" description="Glucosyltransferase 3-like N-terminal" evidence="3">
    <location>
        <begin position="3"/>
        <end position="149"/>
    </location>
</feature>
<evidence type="ECO:0000259" key="3">
    <source>
        <dbReference type="Pfam" id="PF26334"/>
    </source>
</evidence>
<sequence>MNKYYLSKNYPNLSSAGNKAKTDIETILSDAGFVNIGLKQTHYNNKLLGFIFTLLGVLKASFLISKGDWLVLQYPLKKYFSFICKVAHLKGGKVTVVIHDLGSFRRGKLTIPQEIERLNNADYIIAHNKKMANWLKENGSTSKLGCLEIFDYLSANVSKNTAKINFPFSIVYAGGLSYKKNAFLYKLGEYVKTYRFVLYGSGFNEELLGGNQNFAYKGFVPSDELISTAEGHFGLVWDGDSIDACSGAFGDYLQYNNPHKTSLYIRCQLPVIIWKKAALAHFVEENNIGICIGSLSELDQILSSLTAEQYQAMKNNVINISDKLAKGYFITKAIEESERVLF</sequence>
<dbReference type="EMBL" id="FQTV01000006">
    <property type="protein sequence ID" value="SHF22124.1"/>
    <property type="molecule type" value="Genomic_DNA"/>
</dbReference>
<dbReference type="AlphaFoldDB" id="A0A1M4ZVW9"/>
<accession>A0A1M4ZVW9</accession>
<dbReference type="Pfam" id="PF26337">
    <property type="entry name" value="Gtf3_C"/>
    <property type="match status" value="1"/>
</dbReference>
<evidence type="ECO:0000313" key="6">
    <source>
        <dbReference type="Proteomes" id="UP000184509"/>
    </source>
</evidence>
<keyword evidence="2" id="KW-1133">Transmembrane helix</keyword>
<evidence type="ECO:0000256" key="1">
    <source>
        <dbReference type="ARBA" id="ARBA00022679"/>
    </source>
</evidence>
<dbReference type="STRING" id="1297750.SAMN05444405_10670"/>
<dbReference type="InterPro" id="IPR058592">
    <property type="entry name" value="Gtf3_C"/>
</dbReference>
<dbReference type="Pfam" id="PF26334">
    <property type="entry name" value="Gtf3_N"/>
    <property type="match status" value="1"/>
</dbReference>
<evidence type="ECO:0008006" key="7">
    <source>
        <dbReference type="Google" id="ProtNLM"/>
    </source>
</evidence>
<keyword evidence="2" id="KW-0472">Membrane</keyword>
<dbReference type="RefSeq" id="WP_073400664.1">
    <property type="nucleotide sequence ID" value="NZ_FQTV01000006.1"/>
</dbReference>
<dbReference type="OrthoDB" id="9790931at2"/>
<proteinExistence type="predicted"/>
<name>A0A1M4ZVW9_9BACE</name>
<evidence type="ECO:0000256" key="2">
    <source>
        <dbReference type="SAM" id="Phobius"/>
    </source>
</evidence>
<evidence type="ECO:0000259" key="4">
    <source>
        <dbReference type="Pfam" id="PF26337"/>
    </source>
</evidence>
<dbReference type="InterPro" id="IPR058591">
    <property type="entry name" value="Gtf3_N"/>
</dbReference>
<gene>
    <name evidence="5" type="ORF">SAMN05444405_10670</name>
</gene>
<organism evidence="5 6">
    <name type="scientific">Bacteroides luti</name>
    <dbReference type="NCBI Taxonomy" id="1297750"/>
    <lineage>
        <taxon>Bacteria</taxon>
        <taxon>Pseudomonadati</taxon>
        <taxon>Bacteroidota</taxon>
        <taxon>Bacteroidia</taxon>
        <taxon>Bacteroidales</taxon>
        <taxon>Bacteroidaceae</taxon>
        <taxon>Bacteroides</taxon>
    </lineage>
</organism>
<keyword evidence="6" id="KW-1185">Reference proteome</keyword>
<dbReference type="PIRSF" id="PIRSF007023">
    <property type="entry name" value="UDP-Galf_transf"/>
    <property type="match status" value="1"/>
</dbReference>
<dbReference type="Gene3D" id="3.40.50.2000">
    <property type="entry name" value="Glycogen Phosphorylase B"/>
    <property type="match status" value="2"/>
</dbReference>
<dbReference type="Proteomes" id="UP000184509">
    <property type="component" value="Unassembled WGS sequence"/>
</dbReference>
<evidence type="ECO:0000313" key="5">
    <source>
        <dbReference type="EMBL" id="SHF22124.1"/>
    </source>
</evidence>